<sequence>MSEHAHSKHEEKLIQDIESRDPQFREAQMFVCFFDTSRILDAHIFDPTHRYWSTFTLECSVDSTSGSACEICVRALDPDLGCYLLAHYGSCSWNSSGIFLEAACVEGGSKSSRSHL</sequence>
<evidence type="ECO:0000313" key="3">
    <source>
        <dbReference type="Proteomes" id="UP000292082"/>
    </source>
</evidence>
<gene>
    <name evidence="2" type="ORF">BD310DRAFT_944252</name>
    <name evidence="1" type="ORF">BD311DRAFT_775957</name>
</gene>
<evidence type="ECO:0000313" key="2">
    <source>
        <dbReference type="EMBL" id="TBU64387.1"/>
    </source>
</evidence>
<dbReference type="EMBL" id="ML143398">
    <property type="protein sequence ID" value="TBU31650.1"/>
    <property type="molecule type" value="Genomic_DNA"/>
</dbReference>
<reference evidence="1 3" key="1">
    <citation type="submission" date="2019-01" db="EMBL/GenBank/DDBJ databases">
        <title>Draft genome sequences of three monokaryotic isolates of the white-rot basidiomycete fungus Dichomitus squalens.</title>
        <authorList>
            <consortium name="DOE Joint Genome Institute"/>
            <person name="Lopez S.C."/>
            <person name="Andreopoulos B."/>
            <person name="Pangilinan J."/>
            <person name="Lipzen A."/>
            <person name="Riley R."/>
            <person name="Ahrendt S."/>
            <person name="Ng V."/>
            <person name="Barry K."/>
            <person name="Daum C."/>
            <person name="Grigoriev I.V."/>
            <person name="Hilden K.S."/>
            <person name="Makela M.R."/>
            <person name="de Vries R.P."/>
        </authorList>
    </citation>
    <scope>NUCLEOTIDE SEQUENCE [LARGE SCALE GENOMIC DNA]</scope>
    <source>
        <strain evidence="2 3">CBS 464.89</strain>
        <strain evidence="1">OM18370.1</strain>
    </source>
</reference>
<protein>
    <submittedName>
        <fullName evidence="1">Uncharacterized protein</fullName>
    </submittedName>
</protein>
<keyword evidence="3" id="KW-1185">Reference proteome</keyword>
<accession>A0A4Q9MUM0</accession>
<dbReference type="Proteomes" id="UP000292957">
    <property type="component" value="Unassembled WGS sequence"/>
</dbReference>
<name>A0A4Q9MUM0_9APHY</name>
<dbReference type="EMBL" id="ML145086">
    <property type="protein sequence ID" value="TBU64387.1"/>
    <property type="molecule type" value="Genomic_DNA"/>
</dbReference>
<organism evidence="1">
    <name type="scientific">Dichomitus squalens</name>
    <dbReference type="NCBI Taxonomy" id="114155"/>
    <lineage>
        <taxon>Eukaryota</taxon>
        <taxon>Fungi</taxon>
        <taxon>Dikarya</taxon>
        <taxon>Basidiomycota</taxon>
        <taxon>Agaricomycotina</taxon>
        <taxon>Agaricomycetes</taxon>
        <taxon>Polyporales</taxon>
        <taxon>Polyporaceae</taxon>
        <taxon>Dichomitus</taxon>
    </lineage>
</organism>
<proteinExistence type="predicted"/>
<dbReference type="AlphaFoldDB" id="A0A4Q9MUM0"/>
<evidence type="ECO:0000313" key="1">
    <source>
        <dbReference type="EMBL" id="TBU31650.1"/>
    </source>
</evidence>
<dbReference type="Proteomes" id="UP000292082">
    <property type="component" value="Unassembled WGS sequence"/>
</dbReference>